<accession>A0A1G7B2F8</accession>
<feature type="domain" description="Cobalamin-independent methionine synthase MetE C-terminal/archaeal" evidence="1">
    <location>
        <begin position="19"/>
        <end position="371"/>
    </location>
</feature>
<dbReference type="GO" id="GO:0009086">
    <property type="term" value="P:methionine biosynthetic process"/>
    <property type="evidence" value="ECO:0007669"/>
    <property type="project" value="InterPro"/>
</dbReference>
<keyword evidence="2" id="KW-0808">Transferase</keyword>
<reference evidence="2 3" key="1">
    <citation type="submission" date="2016-10" db="EMBL/GenBank/DDBJ databases">
        <authorList>
            <person name="de Groot N.N."/>
        </authorList>
    </citation>
    <scope>NUCLEOTIDE SEQUENCE [LARGE SCALE GENOMIC DNA]</scope>
    <source>
        <strain evidence="2 3">CGMCC 1.6762</strain>
    </source>
</reference>
<dbReference type="EMBL" id="FNAR01000005">
    <property type="protein sequence ID" value="SDE21027.1"/>
    <property type="molecule type" value="Genomic_DNA"/>
</dbReference>
<evidence type="ECO:0000259" key="1">
    <source>
        <dbReference type="Pfam" id="PF01717"/>
    </source>
</evidence>
<dbReference type="OrthoDB" id="6430685at2"/>
<dbReference type="Proteomes" id="UP000198823">
    <property type="component" value="Unassembled WGS sequence"/>
</dbReference>
<evidence type="ECO:0000313" key="3">
    <source>
        <dbReference type="Proteomes" id="UP000198823"/>
    </source>
</evidence>
<organism evidence="2 3">
    <name type="scientific">Bhargavaea beijingensis</name>
    <dbReference type="NCBI Taxonomy" id="426756"/>
    <lineage>
        <taxon>Bacteria</taxon>
        <taxon>Bacillati</taxon>
        <taxon>Bacillota</taxon>
        <taxon>Bacilli</taxon>
        <taxon>Bacillales</taxon>
        <taxon>Caryophanaceae</taxon>
        <taxon>Bhargavaea</taxon>
    </lineage>
</organism>
<dbReference type="Gene3D" id="3.20.20.210">
    <property type="match status" value="1"/>
</dbReference>
<dbReference type="STRING" id="426756.SAMN04488126_10514"/>
<evidence type="ECO:0000313" key="2">
    <source>
        <dbReference type="EMBL" id="SDE21027.1"/>
    </source>
</evidence>
<dbReference type="RefSeq" id="WP_092095463.1">
    <property type="nucleotide sequence ID" value="NZ_FNAR01000005.1"/>
</dbReference>
<sequence length="378" mass="42457">MTANLPETQIVRTPFRADHVGSFLRPAALKEARAKFHEGTISRDELTKIEDGEIRRLVEAQKENGLQGVTDGEFRRSWWHLDFLAGLDGIEFYKTPNGTRKFSGAEVRPAGVKVTGKIGYSGDHPFIAHFKKLKEIAGDETVVKFTIPSPNLVFGRAALATDVYEKKEDVYRDVIPAYHALIRDLYDAGCRYLQIDDTAWTSFFTETERNRIREEGSDPDRLILQFADAINGTIADRPEDLLVTMHICRGNYRSTFFTSGGYEDAGKIIFGGLDVDGLFLEFDDDRSGGFEPLRHVNRPDLTVVLGLVTSKRPELEDEEAIKARIREASEYLPLGQLALSPQCGFASTEEGNNLTEEEQWAKIRHVVKIAEDVWGGNN</sequence>
<dbReference type="GO" id="GO:0003871">
    <property type="term" value="F:5-methyltetrahydropteroyltriglutamate-homocysteine S-methyltransferase activity"/>
    <property type="evidence" value="ECO:0007669"/>
    <property type="project" value="InterPro"/>
</dbReference>
<dbReference type="SUPFAM" id="SSF51726">
    <property type="entry name" value="UROD/MetE-like"/>
    <property type="match status" value="1"/>
</dbReference>
<dbReference type="InterPro" id="IPR038071">
    <property type="entry name" value="UROD/MetE-like_sf"/>
</dbReference>
<name>A0A1G7B2F8_9BACL</name>
<gene>
    <name evidence="2" type="ORF">SAMN04488126_10514</name>
</gene>
<dbReference type="AlphaFoldDB" id="A0A1G7B2F8"/>
<dbReference type="Pfam" id="PF01717">
    <property type="entry name" value="Meth_synt_2"/>
    <property type="match status" value="1"/>
</dbReference>
<dbReference type="PANTHER" id="PTHR43844">
    <property type="entry name" value="METHIONINE SYNTHASE"/>
    <property type="match status" value="1"/>
</dbReference>
<dbReference type="CDD" id="cd03311">
    <property type="entry name" value="CIMS_C_terminal_like"/>
    <property type="match status" value="1"/>
</dbReference>
<protein>
    <submittedName>
        <fullName evidence="2">5-methyltetrahydropteroyltriglutamate--homocysteine methyltransferase</fullName>
    </submittedName>
</protein>
<dbReference type="InterPro" id="IPR002629">
    <property type="entry name" value="Met_Synth_C/arc"/>
</dbReference>
<dbReference type="GO" id="GO:0008270">
    <property type="term" value="F:zinc ion binding"/>
    <property type="evidence" value="ECO:0007669"/>
    <property type="project" value="InterPro"/>
</dbReference>
<proteinExistence type="predicted"/>
<dbReference type="GO" id="GO:0032259">
    <property type="term" value="P:methylation"/>
    <property type="evidence" value="ECO:0007669"/>
    <property type="project" value="UniProtKB-KW"/>
</dbReference>
<dbReference type="NCBIfam" id="NF005085">
    <property type="entry name" value="PRK06520.1"/>
    <property type="match status" value="1"/>
</dbReference>
<keyword evidence="2" id="KW-0489">Methyltransferase</keyword>
<dbReference type="PANTHER" id="PTHR43844:SF1">
    <property type="entry name" value="METHIONINE SYNTHASE"/>
    <property type="match status" value="1"/>
</dbReference>